<protein>
    <submittedName>
        <fullName evidence="4">Spore germination protein</fullName>
    </submittedName>
</protein>
<feature type="transmembrane region" description="Helical" evidence="3">
    <location>
        <begin position="332"/>
        <end position="358"/>
    </location>
</feature>
<feature type="transmembrane region" description="Helical" evidence="3">
    <location>
        <begin position="394"/>
        <end position="413"/>
    </location>
</feature>
<feature type="transmembrane region" description="Helical" evidence="3">
    <location>
        <begin position="425"/>
        <end position="450"/>
    </location>
</feature>
<dbReference type="RefSeq" id="WP_218321749.1">
    <property type="nucleotide sequence ID" value="NZ_JAEEGC010000095.1"/>
</dbReference>
<dbReference type="InterPro" id="IPR050768">
    <property type="entry name" value="UPF0353/GerABKA_families"/>
</dbReference>
<accession>A0A949TY22</accession>
<evidence type="ECO:0000313" key="5">
    <source>
        <dbReference type="Proteomes" id="UP000694308"/>
    </source>
</evidence>
<evidence type="ECO:0000256" key="3">
    <source>
        <dbReference type="SAM" id="Phobius"/>
    </source>
</evidence>
<dbReference type="PANTHER" id="PTHR22550">
    <property type="entry name" value="SPORE GERMINATION PROTEIN"/>
    <property type="match status" value="1"/>
</dbReference>
<sequence length="506" mass="56742">MFEKACGEDSKNMITLTKSLEENISIFKSIFAGDEMLIIRRIQNKYLPAAKCCVIYFEEMIKGELLNSNVIRPLLSNNLTENIAAEKLLEEIQYKVIMANNVRMVGEINQITEHMIYGSVVFLLEGYDKVLVIDAKGWQARSITEPESARVVRGPKAGFTETIDLNISLIRRIIKNPSLKFKFKKIGERTHTRVCICYIEGLALQSILKELERRLDQIQIDAVLDSGYIQELIRDAPFSPFETVGYSEKPDIIAGKILEGRIAILVDGSPFVLTVPFIIVEAIQASEDYYNNYIFASINRLLRATSTILSISIPSLYLAVEAYHQEMLPTPLLLSVSAGIQGVPFPTILSLIIVLAIFDLLREASVRMPAPIGQAINIVGTLILGQALVEAKLVSTIVIIITALSGILSLMNITLAGATIVIRTFLLLCTSFLGIYGFLFGIILVIIHLMNIRSFGVPYMMDTTTIKEHNFQDTWIRAPWWEMTLRPKIIGSKNLTRQLIKRNRGK</sequence>
<dbReference type="InterPro" id="IPR004995">
    <property type="entry name" value="Spore_Ger"/>
</dbReference>
<evidence type="ECO:0000256" key="1">
    <source>
        <dbReference type="ARBA" id="ARBA00005278"/>
    </source>
</evidence>
<organism evidence="4 5">
    <name type="scientific">Clostridium thailandense</name>
    <dbReference type="NCBI Taxonomy" id="2794346"/>
    <lineage>
        <taxon>Bacteria</taxon>
        <taxon>Bacillati</taxon>
        <taxon>Bacillota</taxon>
        <taxon>Clostridia</taxon>
        <taxon>Eubacteriales</taxon>
        <taxon>Clostridiaceae</taxon>
        <taxon>Clostridium</taxon>
    </lineage>
</organism>
<reference evidence="4" key="1">
    <citation type="submission" date="2020-12" db="EMBL/GenBank/DDBJ databases">
        <title>Clostridium thailandense sp. nov., a novel acetogenic bacterium isolated from peat land soil in Thailand.</title>
        <authorList>
            <person name="Chaikitkaew S."/>
            <person name="Birkeland N.K."/>
        </authorList>
    </citation>
    <scope>NUCLEOTIDE SEQUENCE</scope>
    <source>
        <strain evidence="4">PL3</strain>
    </source>
</reference>
<feature type="transmembrane region" description="Helical" evidence="3">
    <location>
        <begin position="370"/>
        <end position="388"/>
    </location>
</feature>
<name>A0A949TY22_9CLOT</name>
<keyword evidence="3" id="KW-1133">Transmembrane helix</keyword>
<keyword evidence="5" id="KW-1185">Reference proteome</keyword>
<dbReference type="PANTHER" id="PTHR22550:SF5">
    <property type="entry name" value="LEUCINE ZIPPER PROTEIN 4"/>
    <property type="match status" value="1"/>
</dbReference>
<dbReference type="AlphaFoldDB" id="A0A949TY22"/>
<dbReference type="Proteomes" id="UP000694308">
    <property type="component" value="Unassembled WGS sequence"/>
</dbReference>
<dbReference type="Pfam" id="PF03323">
    <property type="entry name" value="GerA"/>
    <property type="match status" value="1"/>
</dbReference>
<keyword evidence="2 3" id="KW-0472">Membrane</keyword>
<comment type="similarity">
    <text evidence="1">Belongs to the GerABKA family.</text>
</comment>
<proteinExistence type="inferred from homology"/>
<evidence type="ECO:0000313" key="4">
    <source>
        <dbReference type="EMBL" id="MBV7274688.1"/>
    </source>
</evidence>
<dbReference type="GO" id="GO:0016020">
    <property type="term" value="C:membrane"/>
    <property type="evidence" value="ECO:0007669"/>
    <property type="project" value="InterPro"/>
</dbReference>
<comment type="caution">
    <text evidence="4">The sequence shown here is derived from an EMBL/GenBank/DDBJ whole genome shotgun (WGS) entry which is preliminary data.</text>
</comment>
<dbReference type="PIRSF" id="PIRSF005690">
    <property type="entry name" value="GerBA"/>
    <property type="match status" value="1"/>
</dbReference>
<keyword evidence="3" id="KW-0812">Transmembrane</keyword>
<evidence type="ECO:0000256" key="2">
    <source>
        <dbReference type="ARBA" id="ARBA00023136"/>
    </source>
</evidence>
<dbReference type="GO" id="GO:0009847">
    <property type="term" value="P:spore germination"/>
    <property type="evidence" value="ECO:0007669"/>
    <property type="project" value="InterPro"/>
</dbReference>
<dbReference type="EMBL" id="JAEEGC010000095">
    <property type="protein sequence ID" value="MBV7274688.1"/>
    <property type="molecule type" value="Genomic_DNA"/>
</dbReference>
<gene>
    <name evidence="4" type="ORF">I6U48_17475</name>
</gene>